<dbReference type="PANTHER" id="PTHR37817:SF1">
    <property type="entry name" value="N-ACETYLTRANSFERASE EIS"/>
    <property type="match status" value="1"/>
</dbReference>
<evidence type="ECO:0000313" key="3">
    <source>
        <dbReference type="Proteomes" id="UP000480151"/>
    </source>
</evidence>
<protein>
    <submittedName>
        <fullName evidence="2">GNAT family N-acetyltransferase</fullName>
    </submittedName>
</protein>
<dbReference type="InterPro" id="IPR051554">
    <property type="entry name" value="Acetyltransferase_Eis"/>
</dbReference>
<sequence length="401" mass="44835">MPRLEVRQVQNREEIDRIFDMLGSVFPEDRSFFQQRLDYDVSYDPETTWIALADGELAASVQLFPYRIHIGAAELLVGGIGSVAANPAYRGLGAVQAILAEMSLWMRSHGFDLSLLFTGIHPFYEKAGWETVEAPLYVLNAESVLMEDSADSPYTISEFEAGDLDEVMEICERYNRKNANTRVRTREYWEGLLKWTGRVTDNFWVARKGSEIAAYAIGGQEKAGNLSLLECAYLDGEGEAMKPLLSRIAGAESVKRLEATLPEDGVLPETLRQLGSVEVVNNDETMWKVIGLPAMLAKLAPELTDRIAGLTGEERSVLPERLLLRCGSERAELVLESSSVTVQASPWGLVYDEEIKCTAAEFCAMLTQGIQAVKREVLRSNRALQALFPGQRYSMWITERY</sequence>
<dbReference type="SUPFAM" id="SSF55729">
    <property type="entry name" value="Acyl-CoA N-acyltransferases (Nat)"/>
    <property type="match status" value="1"/>
</dbReference>
<dbReference type="RefSeq" id="WP_165101736.1">
    <property type="nucleotide sequence ID" value="NZ_JAAKGU010000010.1"/>
</dbReference>
<dbReference type="GO" id="GO:0030649">
    <property type="term" value="P:aminoglycoside antibiotic catabolic process"/>
    <property type="evidence" value="ECO:0007669"/>
    <property type="project" value="TreeGrafter"/>
</dbReference>
<keyword evidence="3" id="KW-1185">Reference proteome</keyword>
<dbReference type="CDD" id="cd04301">
    <property type="entry name" value="NAT_SF"/>
    <property type="match status" value="1"/>
</dbReference>
<dbReference type="InterPro" id="IPR000182">
    <property type="entry name" value="GNAT_dom"/>
</dbReference>
<dbReference type="GO" id="GO:0034069">
    <property type="term" value="F:aminoglycoside N-acetyltransferase activity"/>
    <property type="evidence" value="ECO:0007669"/>
    <property type="project" value="TreeGrafter"/>
</dbReference>
<proteinExistence type="predicted"/>
<dbReference type="EMBL" id="JAAKGU010000010">
    <property type="protein sequence ID" value="NGM84633.1"/>
    <property type="molecule type" value="Genomic_DNA"/>
</dbReference>
<evidence type="ECO:0000259" key="1">
    <source>
        <dbReference type="PROSITE" id="PS51186"/>
    </source>
</evidence>
<feature type="domain" description="N-acetyltransferase" evidence="1">
    <location>
        <begin position="4"/>
        <end position="151"/>
    </location>
</feature>
<dbReference type="Pfam" id="PF13527">
    <property type="entry name" value="Acetyltransf_9"/>
    <property type="match status" value="1"/>
</dbReference>
<dbReference type="PROSITE" id="PS51186">
    <property type="entry name" value="GNAT"/>
    <property type="match status" value="1"/>
</dbReference>
<dbReference type="Gene3D" id="3.40.630.30">
    <property type="match status" value="2"/>
</dbReference>
<comment type="caution">
    <text evidence="2">The sequence shown here is derived from an EMBL/GenBank/DDBJ whole genome shotgun (WGS) entry which is preliminary data.</text>
</comment>
<dbReference type="InterPro" id="IPR016181">
    <property type="entry name" value="Acyl_CoA_acyltransferase"/>
</dbReference>
<gene>
    <name evidence="2" type="ORF">G5B47_19680</name>
</gene>
<evidence type="ECO:0000313" key="2">
    <source>
        <dbReference type="EMBL" id="NGM84633.1"/>
    </source>
</evidence>
<name>A0A6M1PSB3_9BACL</name>
<keyword evidence="2" id="KW-0808">Transferase</keyword>
<dbReference type="Proteomes" id="UP000480151">
    <property type="component" value="Unassembled WGS sequence"/>
</dbReference>
<dbReference type="AlphaFoldDB" id="A0A6M1PSB3"/>
<reference evidence="2 3" key="1">
    <citation type="submission" date="2020-02" db="EMBL/GenBank/DDBJ databases">
        <authorList>
            <person name="Gao J."/>
            <person name="Sun J."/>
        </authorList>
    </citation>
    <scope>NUCLEOTIDE SEQUENCE [LARGE SCALE GENOMIC DNA]</scope>
    <source>
        <strain evidence="2 3">7124</strain>
    </source>
</reference>
<organism evidence="2 3">
    <name type="scientific">Paenibacillus apii</name>
    <dbReference type="NCBI Taxonomy" id="1850370"/>
    <lineage>
        <taxon>Bacteria</taxon>
        <taxon>Bacillati</taxon>
        <taxon>Bacillota</taxon>
        <taxon>Bacilli</taxon>
        <taxon>Bacillales</taxon>
        <taxon>Paenibacillaceae</taxon>
        <taxon>Paenibacillus</taxon>
    </lineage>
</organism>
<dbReference type="PANTHER" id="PTHR37817">
    <property type="entry name" value="N-ACETYLTRANSFERASE EIS"/>
    <property type="match status" value="1"/>
</dbReference>
<accession>A0A6M1PSB3</accession>